<sequence length="225" mass="26159">MGGGLILLCRVSEHRLWKQCYIHRRQFHYMGTRHRLHIHRQNYDLAQNNNTQLQTLRYFSENRSKSCYVLPATPLQTYMVRVSFFYSDFLGTGTPPPTFRLEIEVEYAGLINSLQDPDLFYEVMLSATRDNICVCLARSTTTDVPFISALELRALDTASMYTVVQQGVYLYNKFRQNLGTTTDSPLRYVHHDQIFQSSPSHYHDPLLVLVLLLNTLLSQTDEQQL</sequence>
<feature type="domain" description="Malectin-like" evidence="2">
    <location>
        <begin position="30"/>
        <end position="189"/>
    </location>
</feature>
<evidence type="ECO:0000313" key="4">
    <source>
        <dbReference type="Proteomes" id="UP001497444"/>
    </source>
</evidence>
<organism evidence="3 4">
    <name type="scientific">Sphagnum jensenii</name>
    <dbReference type="NCBI Taxonomy" id="128206"/>
    <lineage>
        <taxon>Eukaryota</taxon>
        <taxon>Viridiplantae</taxon>
        <taxon>Streptophyta</taxon>
        <taxon>Embryophyta</taxon>
        <taxon>Bryophyta</taxon>
        <taxon>Sphagnophytina</taxon>
        <taxon>Sphagnopsida</taxon>
        <taxon>Sphagnales</taxon>
        <taxon>Sphagnaceae</taxon>
        <taxon>Sphagnum</taxon>
    </lineage>
</organism>
<dbReference type="EMBL" id="OZ020104">
    <property type="protein sequence ID" value="CAK9278653.1"/>
    <property type="molecule type" value="Genomic_DNA"/>
</dbReference>
<proteinExistence type="predicted"/>
<evidence type="ECO:0000259" key="2">
    <source>
        <dbReference type="Pfam" id="PF12819"/>
    </source>
</evidence>
<gene>
    <name evidence="3" type="ORF">CSSPJE1EN1_LOCUS24131</name>
</gene>
<dbReference type="Pfam" id="PF12819">
    <property type="entry name" value="Malectin_like"/>
    <property type="match status" value="1"/>
</dbReference>
<comment type="subcellular location">
    <subcellularLocation>
        <location evidence="1">Membrane</location>
        <topology evidence="1">Single-pass membrane protein</topology>
    </subcellularLocation>
</comment>
<keyword evidence="4" id="KW-1185">Reference proteome</keyword>
<protein>
    <recommendedName>
        <fullName evidence="2">Malectin-like domain-containing protein</fullName>
    </recommendedName>
</protein>
<accession>A0ABP0XLQ5</accession>
<evidence type="ECO:0000313" key="3">
    <source>
        <dbReference type="EMBL" id="CAK9278653.1"/>
    </source>
</evidence>
<dbReference type="InterPro" id="IPR024788">
    <property type="entry name" value="Malectin-like_Carb-bd_dom"/>
</dbReference>
<name>A0ABP0XLQ5_9BRYO</name>
<dbReference type="PANTHER" id="PTHR45631">
    <property type="entry name" value="OS07G0107800 PROTEIN-RELATED"/>
    <property type="match status" value="1"/>
</dbReference>
<reference evidence="3" key="1">
    <citation type="submission" date="2024-02" db="EMBL/GenBank/DDBJ databases">
        <authorList>
            <consortium name="ELIXIR-Norway"/>
            <consortium name="Elixir Norway"/>
        </authorList>
    </citation>
    <scope>NUCLEOTIDE SEQUENCE</scope>
</reference>
<evidence type="ECO:0000256" key="1">
    <source>
        <dbReference type="ARBA" id="ARBA00004167"/>
    </source>
</evidence>
<dbReference type="Proteomes" id="UP001497444">
    <property type="component" value="Chromosome 9"/>
</dbReference>